<dbReference type="PANTHER" id="PTHR24104">
    <property type="entry name" value="E3 UBIQUITIN-PROTEIN LIGASE NHLRC1-RELATED"/>
    <property type="match status" value="1"/>
</dbReference>
<feature type="repeat" description="NHL" evidence="2">
    <location>
        <begin position="231"/>
        <end position="274"/>
    </location>
</feature>
<dbReference type="EMBL" id="CP000698">
    <property type="protein sequence ID" value="ABQ26178.1"/>
    <property type="molecule type" value="Genomic_DNA"/>
</dbReference>
<dbReference type="InterPro" id="IPR050952">
    <property type="entry name" value="TRIM-NHL_E3_ligases"/>
</dbReference>
<dbReference type="Gene3D" id="2.120.10.30">
    <property type="entry name" value="TolB, C-terminal domain"/>
    <property type="match status" value="2"/>
</dbReference>
<evidence type="ECO:0008006" key="5">
    <source>
        <dbReference type="Google" id="ProtNLM"/>
    </source>
</evidence>
<protein>
    <recommendedName>
        <fullName evidence="5">NHL repeat containing protein</fullName>
    </recommendedName>
</protein>
<dbReference type="GO" id="GO:0008270">
    <property type="term" value="F:zinc ion binding"/>
    <property type="evidence" value="ECO:0007669"/>
    <property type="project" value="UniProtKB-KW"/>
</dbReference>
<dbReference type="InterPro" id="IPR001258">
    <property type="entry name" value="NHL_repeat"/>
</dbReference>
<proteinExistence type="predicted"/>
<dbReference type="Proteomes" id="UP000006695">
    <property type="component" value="Chromosome"/>
</dbReference>
<dbReference type="InterPro" id="IPR011042">
    <property type="entry name" value="6-blade_b-propeller_TolB-like"/>
</dbReference>
<keyword evidence="4" id="KW-1185">Reference proteome</keyword>
<dbReference type="SUPFAM" id="SSF101898">
    <property type="entry name" value="NHL repeat"/>
    <property type="match status" value="1"/>
</dbReference>
<dbReference type="PANTHER" id="PTHR24104:SF25">
    <property type="entry name" value="PROTEIN LIN-41"/>
    <property type="match status" value="1"/>
</dbReference>
<evidence type="ECO:0000313" key="3">
    <source>
        <dbReference type="EMBL" id="ABQ26178.1"/>
    </source>
</evidence>
<dbReference type="AlphaFoldDB" id="A5GFH3"/>
<accession>A5GFH3</accession>
<dbReference type="PROSITE" id="PS51125">
    <property type="entry name" value="NHL"/>
    <property type="match status" value="1"/>
</dbReference>
<sequence length="322" mass="35847">MRTMGELVNRIKYGHLLLSTVLVLIVLSTPVLGGEIKADYLYKLSDFTGVVPYSWVRPVVDRKTHEIYVANFSERSIRVFNENGMLVYEFGDDINIGNLYDLAIADDGNILLLSYKGTAYALTKCNFRGEPISTLEVRNLPPSFSKDFTPTVIFYHGGHIYLADKEAMKVVVADANGDFIDGYDLAAILEFDDKKKQDSGLVGFSVDREGNLLFTVPVIFQAYIVSPDRKVRSFGARGSSPGKFNIVGGIVADDKGTIYVTDTLRCVVMIFDKDFNFKTEFGYRGGAKDNLISPMELAIDGDRLYVTQSRNRGVSVFRITAN</sequence>
<evidence type="ECO:0000313" key="4">
    <source>
        <dbReference type="Proteomes" id="UP000006695"/>
    </source>
</evidence>
<evidence type="ECO:0000256" key="2">
    <source>
        <dbReference type="PROSITE-ProRule" id="PRU00504"/>
    </source>
</evidence>
<dbReference type="HOGENOM" id="CLU_882134_0_0_7"/>
<gene>
    <name evidence="3" type="ordered locus">Gura_1988</name>
</gene>
<organism evidence="3 4">
    <name type="scientific">Geotalea uraniireducens (strain Rf4)</name>
    <name type="common">Geobacter uraniireducens</name>
    <dbReference type="NCBI Taxonomy" id="351605"/>
    <lineage>
        <taxon>Bacteria</taxon>
        <taxon>Pseudomonadati</taxon>
        <taxon>Thermodesulfobacteriota</taxon>
        <taxon>Desulfuromonadia</taxon>
        <taxon>Geobacterales</taxon>
        <taxon>Geobacteraceae</taxon>
        <taxon>Geotalea</taxon>
    </lineage>
</organism>
<dbReference type="KEGG" id="gur:Gura_1988"/>
<dbReference type="STRING" id="351605.Gura_1988"/>
<evidence type="ECO:0000256" key="1">
    <source>
        <dbReference type="ARBA" id="ARBA00022737"/>
    </source>
</evidence>
<keyword evidence="1" id="KW-0677">Repeat</keyword>
<name>A5GFH3_GEOUR</name>
<reference evidence="3 4" key="1">
    <citation type="submission" date="2007-05" db="EMBL/GenBank/DDBJ databases">
        <title>Complete sequence of Geobacter uraniireducens Rf4.</title>
        <authorList>
            <consortium name="US DOE Joint Genome Institute"/>
            <person name="Copeland A."/>
            <person name="Lucas S."/>
            <person name="Lapidus A."/>
            <person name="Barry K."/>
            <person name="Detter J.C."/>
            <person name="Glavina del Rio T."/>
            <person name="Hammon N."/>
            <person name="Israni S."/>
            <person name="Dalin E."/>
            <person name="Tice H."/>
            <person name="Pitluck S."/>
            <person name="Chertkov O."/>
            <person name="Brettin T."/>
            <person name="Bruce D."/>
            <person name="Han C."/>
            <person name="Schmutz J."/>
            <person name="Larimer F."/>
            <person name="Land M."/>
            <person name="Hauser L."/>
            <person name="Kyrpides N."/>
            <person name="Mikhailova N."/>
            <person name="Shelobolina E."/>
            <person name="Aklujkar M."/>
            <person name="Lovley D."/>
            <person name="Richardson P."/>
        </authorList>
    </citation>
    <scope>NUCLEOTIDE SEQUENCE [LARGE SCALE GENOMIC DNA]</scope>
    <source>
        <strain evidence="4">ATCC BAA-1134 / JCM 13001 / Rf4</strain>
    </source>
</reference>